<keyword evidence="2" id="KW-1185">Reference proteome</keyword>
<organism evidence="1 2">
    <name type="scientific">Rousettus aegyptiacus</name>
    <name type="common">Egyptian fruit bat</name>
    <name type="synonym">Pteropus aegyptiacus</name>
    <dbReference type="NCBI Taxonomy" id="9407"/>
    <lineage>
        <taxon>Eukaryota</taxon>
        <taxon>Metazoa</taxon>
        <taxon>Chordata</taxon>
        <taxon>Craniata</taxon>
        <taxon>Vertebrata</taxon>
        <taxon>Euteleostomi</taxon>
        <taxon>Mammalia</taxon>
        <taxon>Eutheria</taxon>
        <taxon>Laurasiatheria</taxon>
        <taxon>Chiroptera</taxon>
        <taxon>Yinpterochiroptera</taxon>
        <taxon>Pteropodoidea</taxon>
        <taxon>Pteropodidae</taxon>
        <taxon>Rousettinae</taxon>
        <taxon>Rousettus</taxon>
    </lineage>
</organism>
<evidence type="ECO:0000313" key="1">
    <source>
        <dbReference type="EMBL" id="KAF6441049.1"/>
    </source>
</evidence>
<protein>
    <submittedName>
        <fullName evidence="1">Uncharacterized protein</fullName>
    </submittedName>
</protein>
<sequence>MARLCLFIHLCVNEHVGCFYLLAAVNCAAVSTCIRASVRVCVFSSFGGVYPGVALLDHVQTLSLMISFQTVVMHPPPGLGQTSRWELHSDSVCGSSHLSSVWNWLSTEGPAAQLCCHTSYLPSWGSLEMLRKACMGSTSECIEAEGKSCHWASPGSEVCAACPLAGCPQVWVWLGRTPLLVVYNLSALFRCLAKGGGWCEPVAMATWKLQVTSWGAEQNTMDTCRPASKELSVSALGG</sequence>
<reference evidence="1 2" key="1">
    <citation type="journal article" date="2020" name="Nature">
        <title>Six reference-quality genomes reveal evolution of bat adaptations.</title>
        <authorList>
            <person name="Jebb D."/>
            <person name="Huang Z."/>
            <person name="Pippel M."/>
            <person name="Hughes G.M."/>
            <person name="Lavrichenko K."/>
            <person name="Devanna P."/>
            <person name="Winkler S."/>
            <person name="Jermiin L.S."/>
            <person name="Skirmuntt E.C."/>
            <person name="Katzourakis A."/>
            <person name="Burkitt-Gray L."/>
            <person name="Ray D.A."/>
            <person name="Sullivan K.A.M."/>
            <person name="Roscito J.G."/>
            <person name="Kirilenko B.M."/>
            <person name="Davalos L.M."/>
            <person name="Corthals A.P."/>
            <person name="Power M.L."/>
            <person name="Jones G."/>
            <person name="Ransome R.D."/>
            <person name="Dechmann D.K.N."/>
            <person name="Locatelli A.G."/>
            <person name="Puechmaille S.J."/>
            <person name="Fedrigo O."/>
            <person name="Jarvis E.D."/>
            <person name="Hiller M."/>
            <person name="Vernes S.C."/>
            <person name="Myers E.W."/>
            <person name="Teeling E.C."/>
        </authorList>
    </citation>
    <scope>NUCLEOTIDE SEQUENCE [LARGE SCALE GENOMIC DNA]</scope>
    <source>
        <strain evidence="1">MRouAeg1</strain>
        <tissue evidence="1">Muscle</tissue>
    </source>
</reference>
<gene>
    <name evidence="1" type="ORF">HJG63_012267</name>
</gene>
<name>A0A7J8F0W7_ROUAE</name>
<dbReference type="EMBL" id="JACASE010000008">
    <property type="protein sequence ID" value="KAF6441049.1"/>
    <property type="molecule type" value="Genomic_DNA"/>
</dbReference>
<accession>A0A7J8F0W7</accession>
<evidence type="ECO:0000313" key="2">
    <source>
        <dbReference type="Proteomes" id="UP000593571"/>
    </source>
</evidence>
<dbReference type="Proteomes" id="UP000593571">
    <property type="component" value="Unassembled WGS sequence"/>
</dbReference>
<proteinExistence type="predicted"/>
<comment type="caution">
    <text evidence="1">The sequence shown here is derived from an EMBL/GenBank/DDBJ whole genome shotgun (WGS) entry which is preliminary data.</text>
</comment>
<dbReference type="AlphaFoldDB" id="A0A7J8F0W7"/>